<accession>A0A4Q7VLA8</accession>
<dbReference type="InterPro" id="IPR046342">
    <property type="entry name" value="CBS_dom_sf"/>
</dbReference>
<dbReference type="InterPro" id="IPR002550">
    <property type="entry name" value="CNNM"/>
</dbReference>
<dbReference type="CDD" id="cd04590">
    <property type="entry name" value="CBS_pair_CorC_HlyC_assoc"/>
    <property type="match status" value="1"/>
</dbReference>
<dbReference type="OrthoDB" id="9798188at2"/>
<dbReference type="PANTHER" id="PTHR22777:SF32">
    <property type="entry name" value="UPF0053 INNER MEMBRANE PROTEIN YFJD"/>
    <property type="match status" value="1"/>
</dbReference>
<keyword evidence="7 9" id="KW-0129">CBS domain</keyword>
<evidence type="ECO:0000256" key="7">
    <source>
        <dbReference type="ARBA" id="ARBA00023122"/>
    </source>
</evidence>
<feature type="domain" description="CBS" evidence="12">
    <location>
        <begin position="289"/>
        <end position="346"/>
    </location>
</feature>
<feature type="transmembrane region" description="Helical" evidence="11">
    <location>
        <begin position="115"/>
        <end position="136"/>
    </location>
</feature>
<evidence type="ECO:0000259" key="13">
    <source>
        <dbReference type="PROSITE" id="PS51846"/>
    </source>
</evidence>
<dbReference type="InterPro" id="IPR044751">
    <property type="entry name" value="Ion_transp-like_CBS"/>
</dbReference>
<keyword evidence="15" id="KW-1185">Reference proteome</keyword>
<dbReference type="SMART" id="SM00116">
    <property type="entry name" value="CBS"/>
    <property type="match status" value="2"/>
</dbReference>
<comment type="subcellular location">
    <subcellularLocation>
        <location evidence="1">Cell membrane</location>
        <topology evidence="1">Multi-pass membrane protein</topology>
    </subcellularLocation>
</comment>
<comment type="similarity">
    <text evidence="2">Belongs to the UPF0053 family.</text>
</comment>
<evidence type="ECO:0000259" key="12">
    <source>
        <dbReference type="PROSITE" id="PS51371"/>
    </source>
</evidence>
<dbReference type="Pfam" id="PF00571">
    <property type="entry name" value="CBS"/>
    <property type="match status" value="2"/>
</dbReference>
<dbReference type="GO" id="GO:0005886">
    <property type="term" value="C:plasma membrane"/>
    <property type="evidence" value="ECO:0007669"/>
    <property type="project" value="UniProtKB-SubCell"/>
</dbReference>
<gene>
    <name evidence="14" type="ORF">EV201_1666</name>
</gene>
<evidence type="ECO:0000256" key="2">
    <source>
        <dbReference type="ARBA" id="ARBA00006337"/>
    </source>
</evidence>
<dbReference type="AlphaFoldDB" id="A0A4Q7VLA8"/>
<evidence type="ECO:0000256" key="5">
    <source>
        <dbReference type="ARBA" id="ARBA00022737"/>
    </source>
</evidence>
<reference evidence="14 15" key="1">
    <citation type="submission" date="2019-02" db="EMBL/GenBank/DDBJ databases">
        <title>Genomic Encyclopedia of Type Strains, Phase IV (KMG-IV): sequencing the most valuable type-strain genomes for metagenomic binning, comparative biology and taxonomic classification.</title>
        <authorList>
            <person name="Goeker M."/>
        </authorList>
    </citation>
    <scope>NUCLEOTIDE SEQUENCE [LARGE SCALE GENOMIC DNA]</scope>
    <source>
        <strain evidence="14 15">DSM 28825</strain>
    </source>
</reference>
<dbReference type="InterPro" id="IPR005170">
    <property type="entry name" value="Transptr-assoc_dom"/>
</dbReference>
<proteinExistence type="inferred from homology"/>
<dbReference type="EMBL" id="SHKN01000001">
    <property type="protein sequence ID" value="RZT97009.1"/>
    <property type="molecule type" value="Genomic_DNA"/>
</dbReference>
<evidence type="ECO:0000256" key="10">
    <source>
        <dbReference type="PROSITE-ProRule" id="PRU01193"/>
    </source>
</evidence>
<evidence type="ECO:0000256" key="11">
    <source>
        <dbReference type="SAM" id="Phobius"/>
    </source>
</evidence>
<comment type="caution">
    <text evidence="14">The sequence shown here is derived from an EMBL/GenBank/DDBJ whole genome shotgun (WGS) entry which is preliminary data.</text>
</comment>
<organism evidence="14 15">
    <name type="scientific">Ancylomarina subtilis</name>
    <dbReference type="NCBI Taxonomy" id="1639035"/>
    <lineage>
        <taxon>Bacteria</taxon>
        <taxon>Pseudomonadati</taxon>
        <taxon>Bacteroidota</taxon>
        <taxon>Bacteroidia</taxon>
        <taxon>Marinilabiliales</taxon>
        <taxon>Marinifilaceae</taxon>
        <taxon>Ancylomarina</taxon>
    </lineage>
</organism>
<dbReference type="PANTHER" id="PTHR22777">
    <property type="entry name" value="HEMOLYSIN-RELATED"/>
    <property type="match status" value="1"/>
</dbReference>
<feature type="transmembrane region" description="Helical" evidence="11">
    <location>
        <begin position="81"/>
        <end position="103"/>
    </location>
</feature>
<sequence length="444" mass="50418">MLETNDLLLILNNFDIVFKPLSLSIIAELCAMVLLLFFSAMISGSEVAVFSLSPKNIREIEDAQTNKSKKLLKLLRMPEKLLATILIANNFVNIAIVILSTYITSSLLDFSQAPTVGFVVQVVVVTFMLLLFGEIIPKVYAAQYALRFSKYMALPLIFLERALSPLGSVLVNSTSFVNKRISKKQNISMDDLSQALELTADEMSEEIEILEGIVKFGNINVDEIMRARVDVVAVDIRTSFSKLKSIIIESGYSRIPVYDGAFDNVRGILYVKDLLPHHHKPNTFRWQSLIRPPYFVPETKKISDLLEEFQTKKNHMAIVVDEYGGTSGIISLEDILEEIVGDITDELDDQQDFYTIEEDGSYLFEGKTLLNDFFKLIDIEDDFFDKIKGDADTLAGLILEIKGEIPQKKEVFTYHGYEFIIEAVDNRRIKKIRFKLPEKKKKKP</sequence>
<dbReference type="PROSITE" id="PS51846">
    <property type="entry name" value="CNNM"/>
    <property type="match status" value="1"/>
</dbReference>
<dbReference type="InterPro" id="IPR016169">
    <property type="entry name" value="FAD-bd_PCMH_sub2"/>
</dbReference>
<evidence type="ECO:0000256" key="9">
    <source>
        <dbReference type="PROSITE-ProRule" id="PRU00703"/>
    </source>
</evidence>
<dbReference type="Gene3D" id="3.10.580.10">
    <property type="entry name" value="CBS-domain"/>
    <property type="match status" value="1"/>
</dbReference>
<evidence type="ECO:0000256" key="4">
    <source>
        <dbReference type="ARBA" id="ARBA00022692"/>
    </source>
</evidence>
<keyword evidence="3" id="KW-1003">Cell membrane</keyword>
<dbReference type="PROSITE" id="PS51371">
    <property type="entry name" value="CBS"/>
    <property type="match status" value="2"/>
</dbReference>
<evidence type="ECO:0000313" key="14">
    <source>
        <dbReference type="EMBL" id="RZT97009.1"/>
    </source>
</evidence>
<dbReference type="SUPFAM" id="SSF54631">
    <property type="entry name" value="CBS-domain pair"/>
    <property type="match status" value="1"/>
</dbReference>
<dbReference type="Gene3D" id="3.30.465.10">
    <property type="match status" value="1"/>
</dbReference>
<evidence type="ECO:0000256" key="8">
    <source>
        <dbReference type="ARBA" id="ARBA00023136"/>
    </source>
</evidence>
<name>A0A4Q7VLA8_9BACT</name>
<feature type="domain" description="CBS" evidence="12">
    <location>
        <begin position="225"/>
        <end position="284"/>
    </location>
</feature>
<feature type="transmembrane region" description="Helical" evidence="11">
    <location>
        <begin position="20"/>
        <end position="42"/>
    </location>
</feature>
<dbReference type="Pfam" id="PF01595">
    <property type="entry name" value="CNNM"/>
    <property type="match status" value="1"/>
</dbReference>
<dbReference type="SMART" id="SM01091">
    <property type="entry name" value="CorC_HlyC"/>
    <property type="match status" value="1"/>
</dbReference>
<dbReference type="NCBIfam" id="TIGR03520">
    <property type="entry name" value="GldE"/>
    <property type="match status" value="1"/>
</dbReference>
<dbReference type="InterPro" id="IPR036318">
    <property type="entry name" value="FAD-bd_PCMH-like_sf"/>
</dbReference>
<protein>
    <submittedName>
        <fullName evidence="14">Gliding motility-associated protein GldE</fullName>
    </submittedName>
</protein>
<keyword evidence="6 10" id="KW-1133">Transmembrane helix</keyword>
<dbReference type="InterPro" id="IPR000644">
    <property type="entry name" value="CBS_dom"/>
</dbReference>
<keyword evidence="8 10" id="KW-0472">Membrane</keyword>
<evidence type="ECO:0000256" key="3">
    <source>
        <dbReference type="ARBA" id="ARBA00022475"/>
    </source>
</evidence>
<evidence type="ECO:0000313" key="15">
    <source>
        <dbReference type="Proteomes" id="UP000293562"/>
    </source>
</evidence>
<dbReference type="FunFam" id="3.10.580.10:FF:000002">
    <property type="entry name" value="Magnesium/cobalt efflux protein CorC"/>
    <property type="match status" value="1"/>
</dbReference>
<dbReference type="SUPFAM" id="SSF56176">
    <property type="entry name" value="FAD-binding/transporter-associated domain-like"/>
    <property type="match status" value="1"/>
</dbReference>
<dbReference type="Proteomes" id="UP000293562">
    <property type="component" value="Unassembled WGS sequence"/>
</dbReference>
<feature type="domain" description="CNNM transmembrane" evidence="13">
    <location>
        <begin position="21"/>
        <end position="211"/>
    </location>
</feature>
<keyword evidence="4 10" id="KW-0812">Transmembrane</keyword>
<dbReference type="InterPro" id="IPR019862">
    <property type="entry name" value="Motility-assoc_prot_GldE"/>
</dbReference>
<dbReference type="GO" id="GO:0050660">
    <property type="term" value="F:flavin adenine dinucleotide binding"/>
    <property type="evidence" value="ECO:0007669"/>
    <property type="project" value="InterPro"/>
</dbReference>
<dbReference type="RefSeq" id="WP_130307081.1">
    <property type="nucleotide sequence ID" value="NZ_SHKN01000001.1"/>
</dbReference>
<evidence type="ECO:0000256" key="6">
    <source>
        <dbReference type="ARBA" id="ARBA00022989"/>
    </source>
</evidence>
<keyword evidence="5" id="KW-0677">Repeat</keyword>
<evidence type="ECO:0000256" key="1">
    <source>
        <dbReference type="ARBA" id="ARBA00004651"/>
    </source>
</evidence>
<dbReference type="Pfam" id="PF03471">
    <property type="entry name" value="CorC_HlyC"/>
    <property type="match status" value="1"/>
</dbReference>